<dbReference type="InterPro" id="IPR018958">
    <property type="entry name" value="Knr4/Smi1-like_dom"/>
</dbReference>
<organism evidence="2 3">
    <name type="scientific">Nostoc cf. commune SO-36</name>
    <dbReference type="NCBI Taxonomy" id="449208"/>
    <lineage>
        <taxon>Bacteria</taxon>
        <taxon>Bacillati</taxon>
        <taxon>Cyanobacteriota</taxon>
        <taxon>Cyanophyceae</taxon>
        <taxon>Nostocales</taxon>
        <taxon>Nostocaceae</taxon>
        <taxon>Nostoc</taxon>
    </lineage>
</organism>
<dbReference type="RefSeq" id="WP_251957897.1">
    <property type="nucleotide sequence ID" value="NZ_AP025732.1"/>
</dbReference>
<evidence type="ECO:0000313" key="3">
    <source>
        <dbReference type="Proteomes" id="UP001055453"/>
    </source>
</evidence>
<dbReference type="SUPFAM" id="SSF160631">
    <property type="entry name" value="SMI1/KNR4-like"/>
    <property type="match status" value="1"/>
</dbReference>
<accession>A0ABN6PT47</accession>
<dbReference type="EMBL" id="AP025732">
    <property type="protein sequence ID" value="BDI14277.1"/>
    <property type="molecule type" value="Genomic_DNA"/>
</dbReference>
<protein>
    <recommendedName>
        <fullName evidence="1">Knr4/Smi1-like domain-containing protein</fullName>
    </recommendedName>
</protein>
<gene>
    <name evidence="2" type="ORF">ANSO36C_00790</name>
</gene>
<dbReference type="Proteomes" id="UP001055453">
    <property type="component" value="Chromosome"/>
</dbReference>
<dbReference type="Gene3D" id="3.40.1580.10">
    <property type="entry name" value="SMI1/KNR4-like"/>
    <property type="match status" value="1"/>
</dbReference>
<name>A0ABN6PT47_NOSCO</name>
<keyword evidence="3" id="KW-1185">Reference proteome</keyword>
<dbReference type="InterPro" id="IPR037883">
    <property type="entry name" value="Knr4/Smi1-like_sf"/>
</dbReference>
<reference evidence="2" key="1">
    <citation type="submission" date="2022-04" db="EMBL/GenBank/DDBJ databases">
        <title>Complete genome sequence of a cyanobacterium, Nostoc sp. SO-36, isolated in Antarctica.</title>
        <authorList>
            <person name="Kanesaki Y."/>
            <person name="Effendi D."/>
            <person name="Sakamoto T."/>
            <person name="Ohtani S."/>
            <person name="Awai K."/>
        </authorList>
    </citation>
    <scope>NUCLEOTIDE SEQUENCE</scope>
    <source>
        <strain evidence="2">SO-36</strain>
    </source>
</reference>
<dbReference type="Pfam" id="PF09346">
    <property type="entry name" value="SMI1_KNR4"/>
    <property type="match status" value="1"/>
</dbReference>
<evidence type="ECO:0000259" key="1">
    <source>
        <dbReference type="Pfam" id="PF09346"/>
    </source>
</evidence>
<evidence type="ECO:0000313" key="2">
    <source>
        <dbReference type="EMBL" id="BDI14277.1"/>
    </source>
</evidence>
<proteinExistence type="predicted"/>
<feature type="domain" description="Knr4/Smi1-like" evidence="1">
    <location>
        <begin position="29"/>
        <end position="157"/>
    </location>
</feature>
<sequence length="207" mass="24566">MSELTDELQYILNWLKSTNHDFFDCYNPGLTRQQIDEITKDLPFRLSEEVYELYQWRNGTADLGYNNGYLPLYFLFPEQLRANVICSFCSLQDSVYIYKSIGKATNYDDAYWNQKWFPIAEYETKRRLYVVGDLDPSPVYLWDVGCLEDSVRIYKNLISMISVIAECCEFGLYQLIPDEDGEEDDMIIRIDQEKLELEKEIYLKYNS</sequence>